<dbReference type="Proteomes" id="UP000286268">
    <property type="component" value="Chromosome"/>
</dbReference>
<dbReference type="InterPro" id="IPR019635">
    <property type="entry name" value="DUF2500"/>
</dbReference>
<proteinExistence type="predicted"/>
<evidence type="ECO:0000313" key="2">
    <source>
        <dbReference type="Proteomes" id="UP000286268"/>
    </source>
</evidence>
<reference evidence="1 2" key="1">
    <citation type="submission" date="2018-01" db="EMBL/GenBank/DDBJ databases">
        <title>Genome Sequencing and Assembly of Anaerobacter polyendosporus strain CT4.</title>
        <authorList>
            <person name="Tachaapaikoon C."/>
            <person name="Sutheeworapong S."/>
            <person name="Jenjaroenpun P."/>
            <person name="Wongsurawat T."/>
            <person name="Nookeaw I."/>
            <person name="Cheawchanlertfa P."/>
            <person name="Kosugi A."/>
            <person name="Cheevadhanarak S."/>
            <person name="Ratanakhanokchai K."/>
        </authorList>
    </citation>
    <scope>NUCLEOTIDE SEQUENCE [LARGE SCALE GENOMIC DNA]</scope>
    <source>
        <strain evidence="1 2">CT4</strain>
    </source>
</reference>
<sequence length="54" mass="6251">MTNYETLILIFELESGSQIEFSVGDNNFKSVHLYEHGELAYKGKNFIKFESDCN</sequence>
<gene>
    <name evidence="1" type="ORF">C1I91_15225</name>
</gene>
<accession>A0A3R5UG24</accession>
<dbReference type="AlphaFoldDB" id="A0A3R5UG24"/>
<dbReference type="Pfam" id="PF10694">
    <property type="entry name" value="DUF2500"/>
    <property type="match status" value="1"/>
</dbReference>
<dbReference type="Gene3D" id="2.40.50.660">
    <property type="match status" value="1"/>
</dbReference>
<dbReference type="KEGG" id="cmah:C1I91_15225"/>
<keyword evidence="2" id="KW-1185">Reference proteome</keyword>
<name>A0A3R5UG24_9CLOT</name>
<dbReference type="OrthoDB" id="282886at2"/>
<organism evidence="1 2">
    <name type="scientific">Clostridium manihotivorum</name>
    <dbReference type="NCBI Taxonomy" id="2320868"/>
    <lineage>
        <taxon>Bacteria</taxon>
        <taxon>Bacillati</taxon>
        <taxon>Bacillota</taxon>
        <taxon>Clostridia</taxon>
        <taxon>Eubacteriales</taxon>
        <taxon>Clostridiaceae</taxon>
        <taxon>Clostridium</taxon>
    </lineage>
</organism>
<protein>
    <submittedName>
        <fullName evidence="1">Uncharacterized protein</fullName>
    </submittedName>
</protein>
<dbReference type="EMBL" id="CP025746">
    <property type="protein sequence ID" value="QAA32885.1"/>
    <property type="molecule type" value="Genomic_DNA"/>
</dbReference>
<evidence type="ECO:0000313" key="1">
    <source>
        <dbReference type="EMBL" id="QAA32885.1"/>
    </source>
</evidence>